<comment type="function">
    <text evidence="1 9">Proposed core component of the chromatin remodeling Ino80 complex which is involved in transcriptional regulation, DNA replication and probably DNA repair.</text>
</comment>
<dbReference type="Proteomes" id="UP000728032">
    <property type="component" value="Unassembled WGS sequence"/>
</dbReference>
<sequence length="98" mass="11268">MIIKTIPYNTQEMLQILRIRAQTEGIYIDDEALVHLSEIGSKTTLRYAVQLLSPAMQLARVNQCSTIDLKVLREVNELFFDAKQSARVLAEHNSKYMK</sequence>
<dbReference type="Pfam" id="PF17856">
    <property type="entry name" value="TIP49_C"/>
    <property type="match status" value="1"/>
</dbReference>
<keyword evidence="9" id="KW-0804">Transcription</keyword>
<keyword evidence="6 9" id="KW-0347">Helicase</keyword>
<keyword evidence="5 9" id="KW-0378">Hydrolase</keyword>
<dbReference type="EMBL" id="CAJPVJ010050297">
    <property type="protein sequence ID" value="CAG2183038.1"/>
    <property type="molecule type" value="Genomic_DNA"/>
</dbReference>
<reference evidence="11" key="1">
    <citation type="submission" date="2020-11" db="EMBL/GenBank/DDBJ databases">
        <authorList>
            <person name="Tran Van P."/>
        </authorList>
    </citation>
    <scope>NUCLEOTIDE SEQUENCE</scope>
</reference>
<dbReference type="GO" id="GO:0006281">
    <property type="term" value="P:DNA repair"/>
    <property type="evidence" value="ECO:0007669"/>
    <property type="project" value="UniProtKB-KW"/>
</dbReference>
<dbReference type="PANTHER" id="PTHR11093">
    <property type="entry name" value="RUVB-RELATED REPTIN AND PONTIN"/>
    <property type="match status" value="1"/>
</dbReference>
<dbReference type="EMBL" id="OC965122">
    <property type="protein sequence ID" value="CAD7665903.1"/>
    <property type="molecule type" value="Genomic_DNA"/>
</dbReference>
<evidence type="ECO:0000256" key="3">
    <source>
        <dbReference type="ARBA" id="ARBA00007519"/>
    </source>
</evidence>
<protein>
    <recommendedName>
        <fullName evidence="9">RuvB-like helicase</fullName>
        <ecNumber evidence="9">3.6.4.12</ecNumber>
    </recommendedName>
</protein>
<evidence type="ECO:0000259" key="10">
    <source>
        <dbReference type="Pfam" id="PF17856"/>
    </source>
</evidence>
<evidence type="ECO:0000256" key="7">
    <source>
        <dbReference type="ARBA" id="ARBA00022840"/>
    </source>
</evidence>
<keyword evidence="9" id="KW-0805">Transcription regulation</keyword>
<dbReference type="GO" id="GO:0003712">
    <property type="term" value="F:transcription coregulator activity"/>
    <property type="evidence" value="ECO:0007669"/>
    <property type="project" value="UniProtKB-ARBA"/>
</dbReference>
<dbReference type="GO" id="GO:0005634">
    <property type="term" value="C:nucleus"/>
    <property type="evidence" value="ECO:0007669"/>
    <property type="project" value="UniProtKB-SubCell"/>
</dbReference>
<keyword evidence="4 9" id="KW-0547">Nucleotide-binding</keyword>
<dbReference type="OrthoDB" id="10060499at2759"/>
<dbReference type="AlphaFoldDB" id="A0A7R9R284"/>
<dbReference type="InterPro" id="IPR041048">
    <property type="entry name" value="RuvB-like_C"/>
</dbReference>
<keyword evidence="9" id="KW-0156">Chromatin regulator</keyword>
<name>A0A7R9R284_9ACAR</name>
<evidence type="ECO:0000313" key="11">
    <source>
        <dbReference type="EMBL" id="CAD7665903.1"/>
    </source>
</evidence>
<dbReference type="GO" id="GO:0000123">
    <property type="term" value="C:histone acetyltransferase complex"/>
    <property type="evidence" value="ECO:0007669"/>
    <property type="project" value="UniProtKB-ARBA"/>
</dbReference>
<dbReference type="FunFam" id="1.10.8.60:FF:000010">
    <property type="entry name" value="RuvB-like helicase"/>
    <property type="match status" value="1"/>
</dbReference>
<evidence type="ECO:0000256" key="8">
    <source>
        <dbReference type="ARBA" id="ARBA00023242"/>
    </source>
</evidence>
<keyword evidence="12" id="KW-1185">Reference proteome</keyword>
<evidence type="ECO:0000313" key="12">
    <source>
        <dbReference type="Proteomes" id="UP000728032"/>
    </source>
</evidence>
<dbReference type="GO" id="GO:0005524">
    <property type="term" value="F:ATP binding"/>
    <property type="evidence" value="ECO:0007669"/>
    <property type="project" value="UniProtKB-KW"/>
</dbReference>
<evidence type="ECO:0000256" key="2">
    <source>
        <dbReference type="ARBA" id="ARBA00004123"/>
    </source>
</evidence>
<dbReference type="InterPro" id="IPR027417">
    <property type="entry name" value="P-loop_NTPase"/>
</dbReference>
<accession>A0A7R9R284</accession>
<evidence type="ECO:0000256" key="9">
    <source>
        <dbReference type="RuleBase" id="RU363048"/>
    </source>
</evidence>
<gene>
    <name evidence="11" type="ORF">ONB1V03_LOCUS22459</name>
</gene>
<keyword evidence="9" id="KW-0234">DNA repair</keyword>
<dbReference type="GO" id="GO:0042127">
    <property type="term" value="P:regulation of cell population proliferation"/>
    <property type="evidence" value="ECO:0007669"/>
    <property type="project" value="UniProtKB-ARBA"/>
</dbReference>
<proteinExistence type="inferred from homology"/>
<comment type="subcellular location">
    <subcellularLocation>
        <location evidence="2 9">Nucleus</location>
    </subcellularLocation>
</comment>
<dbReference type="GO" id="GO:0006325">
    <property type="term" value="P:chromatin organization"/>
    <property type="evidence" value="ECO:0007669"/>
    <property type="project" value="UniProtKB-KW"/>
</dbReference>
<organism evidence="11">
    <name type="scientific">Oppiella nova</name>
    <dbReference type="NCBI Taxonomy" id="334625"/>
    <lineage>
        <taxon>Eukaryota</taxon>
        <taxon>Metazoa</taxon>
        <taxon>Ecdysozoa</taxon>
        <taxon>Arthropoda</taxon>
        <taxon>Chelicerata</taxon>
        <taxon>Arachnida</taxon>
        <taxon>Acari</taxon>
        <taxon>Acariformes</taxon>
        <taxon>Sarcoptiformes</taxon>
        <taxon>Oribatida</taxon>
        <taxon>Brachypylina</taxon>
        <taxon>Oppioidea</taxon>
        <taxon>Oppiidae</taxon>
        <taxon>Oppiella</taxon>
    </lineage>
</organism>
<keyword evidence="7 9" id="KW-0067">ATP-binding</keyword>
<evidence type="ECO:0000256" key="1">
    <source>
        <dbReference type="ARBA" id="ARBA00002300"/>
    </source>
</evidence>
<dbReference type="EC" id="3.6.4.12" evidence="9"/>
<dbReference type="Gene3D" id="1.10.8.60">
    <property type="match status" value="1"/>
</dbReference>
<dbReference type="GO" id="GO:0010557">
    <property type="term" value="P:positive regulation of macromolecule biosynthetic process"/>
    <property type="evidence" value="ECO:0007669"/>
    <property type="project" value="UniProtKB-ARBA"/>
</dbReference>
<comment type="similarity">
    <text evidence="3 9">Belongs to the RuvB family.</text>
</comment>
<dbReference type="GO" id="GO:0003678">
    <property type="term" value="F:DNA helicase activity"/>
    <property type="evidence" value="ECO:0007669"/>
    <property type="project" value="UniProtKB-EC"/>
</dbReference>
<evidence type="ECO:0000256" key="4">
    <source>
        <dbReference type="ARBA" id="ARBA00022741"/>
    </source>
</evidence>
<dbReference type="SUPFAM" id="SSF52540">
    <property type="entry name" value="P-loop containing nucleoside triphosphate hydrolases"/>
    <property type="match status" value="1"/>
</dbReference>
<feature type="domain" description="RuvB-like AAA-lid" evidence="10">
    <location>
        <begin position="16"/>
        <end position="81"/>
    </location>
</feature>
<evidence type="ECO:0000256" key="5">
    <source>
        <dbReference type="ARBA" id="ARBA00022801"/>
    </source>
</evidence>
<dbReference type="GO" id="GO:0060828">
    <property type="term" value="P:regulation of canonical Wnt signaling pathway"/>
    <property type="evidence" value="ECO:0007669"/>
    <property type="project" value="UniProtKB-ARBA"/>
</dbReference>
<keyword evidence="8 9" id="KW-0539">Nucleus</keyword>
<evidence type="ECO:0000256" key="6">
    <source>
        <dbReference type="ARBA" id="ARBA00022806"/>
    </source>
</evidence>
<dbReference type="GO" id="GO:0016787">
    <property type="term" value="F:hydrolase activity"/>
    <property type="evidence" value="ECO:0007669"/>
    <property type="project" value="UniProtKB-KW"/>
</dbReference>
<keyword evidence="9" id="KW-0227">DNA damage</keyword>
<comment type="catalytic activity">
    <reaction evidence="9">
        <text>ATP + H2O = ADP + phosphate + H(+)</text>
        <dbReference type="Rhea" id="RHEA:13065"/>
        <dbReference type="ChEBI" id="CHEBI:15377"/>
        <dbReference type="ChEBI" id="CHEBI:15378"/>
        <dbReference type="ChEBI" id="CHEBI:30616"/>
        <dbReference type="ChEBI" id="CHEBI:43474"/>
        <dbReference type="ChEBI" id="CHEBI:456216"/>
        <dbReference type="EC" id="3.6.4.12"/>
    </reaction>
</comment>
<dbReference type="InterPro" id="IPR027238">
    <property type="entry name" value="RuvB-like"/>
</dbReference>